<evidence type="ECO:0000313" key="8">
    <source>
        <dbReference type="Proteomes" id="UP000178724"/>
    </source>
</evidence>
<dbReference type="PROSITE" id="PS00721">
    <property type="entry name" value="FTHFS_1"/>
    <property type="match status" value="1"/>
</dbReference>
<dbReference type="Gene3D" id="3.40.50.300">
    <property type="entry name" value="P-loop containing nucleotide triphosphate hydrolases"/>
    <property type="match status" value="1"/>
</dbReference>
<reference evidence="7 8" key="1">
    <citation type="journal article" date="2016" name="Nat. Commun.">
        <title>Thousands of microbial genomes shed light on interconnected biogeochemical processes in an aquifer system.</title>
        <authorList>
            <person name="Anantharaman K."/>
            <person name="Brown C.T."/>
            <person name="Hug L.A."/>
            <person name="Sharon I."/>
            <person name="Castelle C.J."/>
            <person name="Probst A.J."/>
            <person name="Thomas B.C."/>
            <person name="Singh A."/>
            <person name="Wilkins M.J."/>
            <person name="Karaoz U."/>
            <person name="Brodie E.L."/>
            <person name="Williams K.H."/>
            <person name="Hubbard S.S."/>
            <person name="Banfield J.F."/>
        </authorList>
    </citation>
    <scope>NUCLEOTIDE SEQUENCE [LARGE SCALE GENOMIC DNA]</scope>
</reference>
<evidence type="ECO:0000256" key="4">
    <source>
        <dbReference type="ARBA" id="ARBA00022741"/>
    </source>
</evidence>
<dbReference type="EC" id="6.3.4.3" evidence="6"/>
<dbReference type="EMBL" id="METM01000003">
    <property type="protein sequence ID" value="OGB90826.1"/>
    <property type="molecule type" value="Genomic_DNA"/>
</dbReference>
<sequence>MKTDIEIAQKAELKLIVEIAKYADIDLGDVELHGSYKAKINLKAFKHFKKKQDGKLILVTAMTPTPQGEGKTTITIGLAQALQQMGERSFVCIREPSLGPVMGMKGGAAGGGYSQVLPMEDINLHLTSDIHMITAAHNLLTAMLYNHIYQGNELGIDESRIVWRRVMDMNDRSLRGMFDITASSEVMAIMCLSKDLNDMKERLGRIIVAHDKKGKPIRSSDLKAQGAMALLMFDALKPTLVQTLEGGPAFVHGGPFGNIAHGCNSIVATRMALKAADYVVTEAGFATDLGAEKFFDIKCRVAGLKPSAAVLVVTKQAIAVNGYENVAKHVENLKFFGIPVVIAINKKTDDSESDLKEIGVRCSEFGVPAIVADIWAKGGKGGKDLAKAIIEACKQKSNFKPLYDLKLSLKEKIETIATKLYGADGVNWTEKALVDLELFENIGLREVPVCVAKTQYSLSDDSKVTGRPRNFKIIIRELKASAGAGFVVAFAGNIMTMPGLPKHPAAENMDITEDGKITGLF</sequence>
<comment type="catalytic activity">
    <reaction evidence="6">
        <text>(6S)-5,6,7,8-tetrahydrofolate + formate + ATP = (6R)-10-formyltetrahydrofolate + ADP + phosphate</text>
        <dbReference type="Rhea" id="RHEA:20221"/>
        <dbReference type="ChEBI" id="CHEBI:15740"/>
        <dbReference type="ChEBI" id="CHEBI:30616"/>
        <dbReference type="ChEBI" id="CHEBI:43474"/>
        <dbReference type="ChEBI" id="CHEBI:57453"/>
        <dbReference type="ChEBI" id="CHEBI:195366"/>
        <dbReference type="ChEBI" id="CHEBI:456216"/>
        <dbReference type="EC" id="6.3.4.3"/>
    </reaction>
</comment>
<dbReference type="UniPathway" id="UPA00193"/>
<comment type="caution">
    <text evidence="7">The sequence shown here is derived from an EMBL/GenBank/DDBJ whole genome shotgun (WGS) entry which is preliminary data.</text>
</comment>
<dbReference type="HAMAP" id="MF_01543">
    <property type="entry name" value="FTHFS"/>
    <property type="match status" value="1"/>
</dbReference>
<dbReference type="GO" id="GO:0004329">
    <property type="term" value="F:formate-tetrahydrofolate ligase activity"/>
    <property type="evidence" value="ECO:0007669"/>
    <property type="project" value="UniProtKB-UniRule"/>
</dbReference>
<name>A0A1F4Q4R1_UNCSA</name>
<comment type="pathway">
    <text evidence="1 6">One-carbon metabolism; tetrahydrofolate interconversion.</text>
</comment>
<dbReference type="GO" id="GO:0005524">
    <property type="term" value="F:ATP binding"/>
    <property type="evidence" value="ECO:0007669"/>
    <property type="project" value="UniProtKB-UniRule"/>
</dbReference>
<keyword evidence="4 6" id="KW-0547">Nucleotide-binding</keyword>
<evidence type="ECO:0000256" key="3">
    <source>
        <dbReference type="ARBA" id="ARBA00022598"/>
    </source>
</evidence>
<dbReference type="SUPFAM" id="SSF52540">
    <property type="entry name" value="P-loop containing nucleoside triphosphate hydrolases"/>
    <property type="match status" value="1"/>
</dbReference>
<comment type="similarity">
    <text evidence="6">Belongs to the formate--tetrahydrofolate ligase family.</text>
</comment>
<dbReference type="GO" id="GO:0035999">
    <property type="term" value="P:tetrahydrofolate interconversion"/>
    <property type="evidence" value="ECO:0007669"/>
    <property type="project" value="UniProtKB-UniRule"/>
</dbReference>
<keyword evidence="3 6" id="KW-0436">Ligase</keyword>
<evidence type="ECO:0000256" key="2">
    <source>
        <dbReference type="ARBA" id="ARBA00022563"/>
    </source>
</evidence>
<dbReference type="Gene3D" id="3.10.410.10">
    <property type="entry name" value="Formyltetrahydrofolate synthetase, domain 3"/>
    <property type="match status" value="1"/>
</dbReference>
<dbReference type="Gene3D" id="3.30.1510.10">
    <property type="entry name" value="Domain 2, N(10)-formyltetrahydrofolate synthetase"/>
    <property type="match status" value="1"/>
</dbReference>
<accession>A0A1F4Q4R1</accession>
<keyword evidence="5 6" id="KW-0067">ATP-binding</keyword>
<dbReference type="InterPro" id="IPR027417">
    <property type="entry name" value="P-loop_NTPase"/>
</dbReference>
<organism evidence="7 8">
    <name type="scientific">candidate division WOR-1 bacterium RIFCSPHIGHO2_01_FULL_53_15</name>
    <dbReference type="NCBI Taxonomy" id="1802564"/>
    <lineage>
        <taxon>Bacteria</taxon>
        <taxon>Bacillati</taxon>
        <taxon>Saganbacteria</taxon>
    </lineage>
</organism>
<protein>
    <recommendedName>
        <fullName evidence="6">Formate--tetrahydrofolate ligase</fullName>
        <ecNumber evidence="6">6.3.4.3</ecNumber>
    </recommendedName>
    <alternativeName>
        <fullName evidence="6">Formyltetrahydrofolate synthetase</fullName>
        <shortName evidence="6">FHS</shortName>
        <shortName evidence="6">FTHFS</shortName>
    </alternativeName>
</protein>
<evidence type="ECO:0000256" key="5">
    <source>
        <dbReference type="ARBA" id="ARBA00022840"/>
    </source>
</evidence>
<keyword evidence="2 6" id="KW-0554">One-carbon metabolism</keyword>
<dbReference type="NCBIfam" id="NF010030">
    <property type="entry name" value="PRK13505.1"/>
    <property type="match status" value="1"/>
</dbReference>
<dbReference type="AlphaFoldDB" id="A0A1F4Q4R1"/>
<dbReference type="FunFam" id="3.10.410.10:FF:000001">
    <property type="entry name" value="Putative formate--tetrahydrofolate ligase"/>
    <property type="match status" value="1"/>
</dbReference>
<dbReference type="InterPro" id="IPR000559">
    <property type="entry name" value="Formate_THF_ligase"/>
</dbReference>
<dbReference type="Pfam" id="PF01268">
    <property type="entry name" value="FTHFS"/>
    <property type="match status" value="1"/>
</dbReference>
<feature type="binding site" evidence="6">
    <location>
        <begin position="65"/>
        <end position="72"/>
    </location>
    <ligand>
        <name>ATP</name>
        <dbReference type="ChEBI" id="CHEBI:30616"/>
    </ligand>
</feature>
<evidence type="ECO:0000256" key="1">
    <source>
        <dbReference type="ARBA" id="ARBA00004777"/>
    </source>
</evidence>
<proteinExistence type="inferred from homology"/>
<evidence type="ECO:0000256" key="6">
    <source>
        <dbReference type="HAMAP-Rule" id="MF_01543"/>
    </source>
</evidence>
<dbReference type="Proteomes" id="UP000178724">
    <property type="component" value="Unassembled WGS sequence"/>
</dbReference>
<dbReference type="InterPro" id="IPR020628">
    <property type="entry name" value="Formate_THF_ligase_CS"/>
</dbReference>
<evidence type="ECO:0000313" key="7">
    <source>
        <dbReference type="EMBL" id="OGB90826.1"/>
    </source>
</evidence>
<gene>
    <name evidence="6" type="primary">fhs</name>
    <name evidence="7" type="ORF">A2625_07285</name>
</gene>